<keyword evidence="9" id="KW-1185">Reference proteome</keyword>
<evidence type="ECO:0000256" key="6">
    <source>
        <dbReference type="ARBA" id="ARBA00033752"/>
    </source>
</evidence>
<dbReference type="EMBL" id="RBNJ01023291">
    <property type="protein sequence ID" value="RUS17235.1"/>
    <property type="molecule type" value="Genomic_DNA"/>
</dbReference>
<feature type="non-terminal residue" evidence="8">
    <location>
        <position position="176"/>
    </location>
</feature>
<dbReference type="PANTHER" id="PTHR28595:SF1">
    <property type="entry name" value="LARGE RIBOSOMAL SUBUNIT PROTEIN ML54"/>
    <property type="match status" value="1"/>
</dbReference>
<evidence type="ECO:0000256" key="1">
    <source>
        <dbReference type="ARBA" id="ARBA00004173"/>
    </source>
</evidence>
<dbReference type="InterPro" id="IPR013870">
    <property type="entry name" value="Ribosomal_mL54"/>
</dbReference>
<reference evidence="8 9" key="1">
    <citation type="journal article" date="2018" name="New Phytol.">
        <title>Phylogenomics of Endogonaceae and evolution of mycorrhizas within Mucoromycota.</title>
        <authorList>
            <person name="Chang Y."/>
            <person name="Desiro A."/>
            <person name="Na H."/>
            <person name="Sandor L."/>
            <person name="Lipzen A."/>
            <person name="Clum A."/>
            <person name="Barry K."/>
            <person name="Grigoriev I.V."/>
            <person name="Martin F.M."/>
            <person name="Stajich J.E."/>
            <person name="Smith M.E."/>
            <person name="Bonito G."/>
            <person name="Spatafora J.W."/>
        </authorList>
    </citation>
    <scope>NUCLEOTIDE SEQUENCE [LARGE SCALE GENOMIC DNA]</scope>
    <source>
        <strain evidence="8 9">AD002</strain>
    </source>
</reference>
<keyword evidence="5" id="KW-0687">Ribonucleoprotein</keyword>
<evidence type="ECO:0000256" key="5">
    <source>
        <dbReference type="ARBA" id="ARBA00023274"/>
    </source>
</evidence>
<dbReference type="AlphaFoldDB" id="A0A433PIC4"/>
<keyword evidence="4" id="KW-0496">Mitochondrion</keyword>
<keyword evidence="3 8" id="KW-0689">Ribosomal protein</keyword>
<evidence type="ECO:0000313" key="9">
    <source>
        <dbReference type="Proteomes" id="UP000274822"/>
    </source>
</evidence>
<evidence type="ECO:0000313" key="8">
    <source>
        <dbReference type="EMBL" id="RUS17235.1"/>
    </source>
</evidence>
<evidence type="ECO:0000256" key="7">
    <source>
        <dbReference type="ARBA" id="ARBA00035179"/>
    </source>
</evidence>
<sequence length="176" mass="19811">MLYTKTKRSPSSVLKGQPLKGISYLKNAPDPIALADDEYPDWLWDLLDENKQRAKVENPANRQFHKKANREAIKAANFMSNKKTEVAVGVGGLKGAVSERRPVVRKLSVGNDLPQWRVDHEAENSSTSRQDMSIRHIQFTASLTVYIWLASIGFPAYEKQFKGILPTLLITTAIPY</sequence>
<organism evidence="8 9">
    <name type="scientific">Jimgerdemannia flammicorona</name>
    <dbReference type="NCBI Taxonomy" id="994334"/>
    <lineage>
        <taxon>Eukaryota</taxon>
        <taxon>Fungi</taxon>
        <taxon>Fungi incertae sedis</taxon>
        <taxon>Mucoromycota</taxon>
        <taxon>Mucoromycotina</taxon>
        <taxon>Endogonomycetes</taxon>
        <taxon>Endogonales</taxon>
        <taxon>Endogonaceae</taxon>
        <taxon>Jimgerdemannia</taxon>
    </lineage>
</organism>
<comment type="subcellular location">
    <subcellularLocation>
        <location evidence="1">Mitochondrion</location>
    </subcellularLocation>
</comment>
<dbReference type="GO" id="GO:0005762">
    <property type="term" value="C:mitochondrial large ribosomal subunit"/>
    <property type="evidence" value="ECO:0007669"/>
    <property type="project" value="TreeGrafter"/>
</dbReference>
<keyword evidence="2" id="KW-0809">Transit peptide</keyword>
<dbReference type="Pfam" id="PF08561">
    <property type="entry name" value="Ribosomal_L37"/>
    <property type="match status" value="1"/>
</dbReference>
<evidence type="ECO:0000256" key="4">
    <source>
        <dbReference type="ARBA" id="ARBA00023128"/>
    </source>
</evidence>
<protein>
    <recommendedName>
        <fullName evidence="7">Large ribosomal subunit protein mL54</fullName>
    </recommendedName>
</protein>
<gene>
    <name evidence="8" type="ORF">BC938DRAFT_476311</name>
</gene>
<name>A0A433PIC4_9FUNG</name>
<dbReference type="PANTHER" id="PTHR28595">
    <property type="entry name" value="39S RIBOSOMAL PROTEIN L54, MITOCHONDRIAL"/>
    <property type="match status" value="1"/>
</dbReference>
<comment type="similarity">
    <text evidence="6">Belongs to the mitochondrion-specific ribosomal protein mL54 family.</text>
</comment>
<dbReference type="Proteomes" id="UP000274822">
    <property type="component" value="Unassembled WGS sequence"/>
</dbReference>
<proteinExistence type="inferred from homology"/>
<comment type="caution">
    <text evidence="8">The sequence shown here is derived from an EMBL/GenBank/DDBJ whole genome shotgun (WGS) entry which is preliminary data.</text>
</comment>
<dbReference type="GO" id="GO:0003735">
    <property type="term" value="F:structural constituent of ribosome"/>
    <property type="evidence" value="ECO:0007669"/>
    <property type="project" value="TreeGrafter"/>
</dbReference>
<evidence type="ECO:0000256" key="2">
    <source>
        <dbReference type="ARBA" id="ARBA00022946"/>
    </source>
</evidence>
<evidence type="ECO:0000256" key="3">
    <source>
        <dbReference type="ARBA" id="ARBA00022980"/>
    </source>
</evidence>
<accession>A0A433PIC4</accession>